<feature type="compositionally biased region" description="Basic residues" evidence="1">
    <location>
        <begin position="140"/>
        <end position="153"/>
    </location>
</feature>
<accession>A0A9Q3BGR7</accession>
<evidence type="ECO:0000256" key="1">
    <source>
        <dbReference type="SAM" id="MobiDB-lite"/>
    </source>
</evidence>
<dbReference type="AlphaFoldDB" id="A0A9Q3BGR7"/>
<comment type="caution">
    <text evidence="2">The sequence shown here is derived from an EMBL/GenBank/DDBJ whole genome shotgun (WGS) entry which is preliminary data.</text>
</comment>
<protein>
    <submittedName>
        <fullName evidence="2">Uncharacterized protein</fullName>
    </submittedName>
</protein>
<evidence type="ECO:0000313" key="2">
    <source>
        <dbReference type="EMBL" id="MBW0464900.1"/>
    </source>
</evidence>
<proteinExistence type="predicted"/>
<dbReference type="EMBL" id="AVOT02000911">
    <property type="protein sequence ID" value="MBW0464900.1"/>
    <property type="molecule type" value="Genomic_DNA"/>
</dbReference>
<evidence type="ECO:0000313" key="3">
    <source>
        <dbReference type="Proteomes" id="UP000765509"/>
    </source>
</evidence>
<sequence length="153" mass="16019">MDIGESGISLAEGNVYEGYAPTGTKEAHFKPTTGNGKLFGPVTEREAAVCQAFFGRACEANVITDASKQRVSAELSVDEEVLSLLKSVPGIADANVEPATVVASRGVSDCGAPGSKSFSSNSIALPEIEESKVTENAGSHKLRKLSKHNRNSH</sequence>
<organism evidence="2 3">
    <name type="scientific">Austropuccinia psidii MF-1</name>
    <dbReference type="NCBI Taxonomy" id="1389203"/>
    <lineage>
        <taxon>Eukaryota</taxon>
        <taxon>Fungi</taxon>
        <taxon>Dikarya</taxon>
        <taxon>Basidiomycota</taxon>
        <taxon>Pucciniomycotina</taxon>
        <taxon>Pucciniomycetes</taxon>
        <taxon>Pucciniales</taxon>
        <taxon>Sphaerophragmiaceae</taxon>
        <taxon>Austropuccinia</taxon>
    </lineage>
</organism>
<name>A0A9Q3BGR7_9BASI</name>
<gene>
    <name evidence="2" type="ORF">O181_004615</name>
</gene>
<keyword evidence="3" id="KW-1185">Reference proteome</keyword>
<feature type="region of interest" description="Disordered" evidence="1">
    <location>
        <begin position="129"/>
        <end position="153"/>
    </location>
</feature>
<dbReference type="Proteomes" id="UP000765509">
    <property type="component" value="Unassembled WGS sequence"/>
</dbReference>
<reference evidence="2" key="1">
    <citation type="submission" date="2021-03" db="EMBL/GenBank/DDBJ databases">
        <title>Draft genome sequence of rust myrtle Austropuccinia psidii MF-1, a brazilian biotype.</title>
        <authorList>
            <person name="Quecine M.C."/>
            <person name="Pachon D.M.R."/>
            <person name="Bonatelli M.L."/>
            <person name="Correr F.H."/>
            <person name="Franceschini L.M."/>
            <person name="Leite T.F."/>
            <person name="Margarido G.R.A."/>
            <person name="Almeida C.A."/>
            <person name="Ferrarezi J.A."/>
            <person name="Labate C.A."/>
        </authorList>
    </citation>
    <scope>NUCLEOTIDE SEQUENCE</scope>
    <source>
        <strain evidence="2">MF-1</strain>
    </source>
</reference>